<name>A0ABS3W4K8_9BACL</name>
<dbReference type="RefSeq" id="WP_090637413.1">
    <property type="nucleotide sequence ID" value="NZ_JAGGDJ010000002.1"/>
</dbReference>
<keyword evidence="1" id="KW-0812">Transmembrane</keyword>
<keyword evidence="1" id="KW-0472">Membrane</keyword>
<comment type="caution">
    <text evidence="2">The sequence shown here is derived from an EMBL/GenBank/DDBJ whole genome shotgun (WGS) entry which is preliminary data.</text>
</comment>
<keyword evidence="3" id="KW-1185">Reference proteome</keyword>
<dbReference type="Proteomes" id="UP000670947">
    <property type="component" value="Unassembled WGS sequence"/>
</dbReference>
<evidence type="ECO:0000313" key="2">
    <source>
        <dbReference type="EMBL" id="MBO7743233.1"/>
    </source>
</evidence>
<accession>A0ABS3W4K8</accession>
<sequence>MKLRLLLKGIGISAVMPWFVYFIALGLQARMQSQQNDFQYHDSYFLVLNVGWTGYAIGFAVCFVLLAIGYVLFAAVKKVKS</sequence>
<protein>
    <submittedName>
        <fullName evidence="2">Uncharacterized protein</fullName>
    </submittedName>
</protein>
<keyword evidence="1" id="KW-1133">Transmembrane helix</keyword>
<reference evidence="2 3" key="1">
    <citation type="submission" date="2021-03" db="EMBL/GenBank/DDBJ databases">
        <title>Paenibacillus artemisicola MWE-103 whole genome sequence.</title>
        <authorList>
            <person name="Ham Y.J."/>
        </authorList>
    </citation>
    <scope>NUCLEOTIDE SEQUENCE [LARGE SCALE GENOMIC DNA]</scope>
    <source>
        <strain evidence="2 3">MWE-103</strain>
    </source>
</reference>
<evidence type="ECO:0000313" key="3">
    <source>
        <dbReference type="Proteomes" id="UP000670947"/>
    </source>
</evidence>
<feature type="transmembrane region" description="Helical" evidence="1">
    <location>
        <begin position="44"/>
        <end position="73"/>
    </location>
</feature>
<feature type="transmembrane region" description="Helical" evidence="1">
    <location>
        <begin position="5"/>
        <end position="24"/>
    </location>
</feature>
<evidence type="ECO:0000256" key="1">
    <source>
        <dbReference type="SAM" id="Phobius"/>
    </source>
</evidence>
<dbReference type="EMBL" id="JAGGDJ010000002">
    <property type="protein sequence ID" value="MBO7743233.1"/>
    <property type="molecule type" value="Genomic_DNA"/>
</dbReference>
<organism evidence="2 3">
    <name type="scientific">Paenibacillus artemisiicola</name>
    <dbReference type="NCBI Taxonomy" id="1172618"/>
    <lineage>
        <taxon>Bacteria</taxon>
        <taxon>Bacillati</taxon>
        <taxon>Bacillota</taxon>
        <taxon>Bacilli</taxon>
        <taxon>Bacillales</taxon>
        <taxon>Paenibacillaceae</taxon>
        <taxon>Paenibacillus</taxon>
    </lineage>
</organism>
<gene>
    <name evidence="2" type="ORF">I8J29_03435</name>
</gene>
<proteinExistence type="predicted"/>